<feature type="compositionally biased region" description="Acidic residues" evidence="1">
    <location>
        <begin position="27"/>
        <end position="42"/>
    </location>
</feature>
<organism evidence="3 4">
    <name type="scientific">Marinococcus luteus</name>
    <dbReference type="NCBI Taxonomy" id="1122204"/>
    <lineage>
        <taxon>Bacteria</taxon>
        <taxon>Bacillati</taxon>
        <taxon>Bacillota</taxon>
        <taxon>Bacilli</taxon>
        <taxon>Bacillales</taxon>
        <taxon>Bacillaceae</taxon>
        <taxon>Marinococcus</taxon>
    </lineage>
</organism>
<evidence type="ECO:0000259" key="2">
    <source>
        <dbReference type="Pfam" id="PF07995"/>
    </source>
</evidence>
<feature type="region of interest" description="Disordered" evidence="1">
    <location>
        <begin position="351"/>
        <end position="373"/>
    </location>
</feature>
<dbReference type="SUPFAM" id="SSF50952">
    <property type="entry name" value="Soluble quinoprotein glucose dehydrogenase"/>
    <property type="match status" value="1"/>
</dbReference>
<dbReference type="OrthoDB" id="9770043at2"/>
<dbReference type="AlphaFoldDB" id="A0A1H2WTP3"/>
<dbReference type="PANTHER" id="PTHR19328">
    <property type="entry name" value="HEDGEHOG-INTERACTING PROTEIN"/>
    <property type="match status" value="1"/>
</dbReference>
<dbReference type="Pfam" id="PF07995">
    <property type="entry name" value="GSDH"/>
    <property type="match status" value="1"/>
</dbReference>
<dbReference type="InterPro" id="IPR011041">
    <property type="entry name" value="Quinoprot_gluc/sorb_DH_b-prop"/>
</dbReference>
<evidence type="ECO:0000313" key="3">
    <source>
        <dbReference type="EMBL" id="SDW83917.1"/>
    </source>
</evidence>
<dbReference type="Proteomes" id="UP000199488">
    <property type="component" value="Unassembled WGS sequence"/>
</dbReference>
<dbReference type="RefSeq" id="WP_091615648.1">
    <property type="nucleotide sequence ID" value="NZ_FNNC01000006.1"/>
</dbReference>
<proteinExistence type="predicted"/>
<dbReference type="EMBL" id="FNNC01000006">
    <property type="protein sequence ID" value="SDW83917.1"/>
    <property type="molecule type" value="Genomic_DNA"/>
</dbReference>
<dbReference type="InterPro" id="IPR011042">
    <property type="entry name" value="6-blade_b-propeller_TolB-like"/>
</dbReference>
<evidence type="ECO:0000313" key="4">
    <source>
        <dbReference type="Proteomes" id="UP000199488"/>
    </source>
</evidence>
<gene>
    <name evidence="3" type="ORF">SAMN05421781_2487</name>
</gene>
<evidence type="ECO:0000256" key="1">
    <source>
        <dbReference type="SAM" id="MobiDB-lite"/>
    </source>
</evidence>
<feature type="domain" description="Glucose/Sorbosone dehydrogenase" evidence="2">
    <location>
        <begin position="64"/>
        <end position="356"/>
    </location>
</feature>
<feature type="region of interest" description="Disordered" evidence="1">
    <location>
        <begin position="27"/>
        <end position="52"/>
    </location>
</feature>
<protein>
    <submittedName>
        <fullName evidence="3">Glucose/arabinose dehydrogenase, beta-propeller fold</fullName>
    </submittedName>
</protein>
<dbReference type="STRING" id="1122204.SAMN05421781_2487"/>
<name>A0A1H2WTP3_9BACI</name>
<dbReference type="Gene3D" id="2.120.10.30">
    <property type="entry name" value="TolB, C-terminal domain"/>
    <property type="match status" value="1"/>
</dbReference>
<dbReference type="PROSITE" id="PS51257">
    <property type="entry name" value="PROKAR_LIPOPROTEIN"/>
    <property type="match status" value="1"/>
</dbReference>
<reference evidence="3 4" key="1">
    <citation type="submission" date="2016-10" db="EMBL/GenBank/DDBJ databases">
        <authorList>
            <person name="de Groot N.N."/>
        </authorList>
    </citation>
    <scope>NUCLEOTIDE SEQUENCE [LARGE SCALE GENOMIC DNA]</scope>
    <source>
        <strain evidence="3 4">DSM 23126</strain>
    </source>
</reference>
<dbReference type="InterPro" id="IPR012938">
    <property type="entry name" value="Glc/Sorbosone_DH"/>
</dbReference>
<sequence>MIIYPGRKNTISLLIFGAAFLAGCSAEENDEQPEENAGETEEAAGSVTEAQTEDWDVEVMAENLDVPWSLNIHEDTYYMTNRGGDVIEVNGGERERLSLNTSDEVANEGEGGLLGFVLAEDFADSREGYAYYTYRQDNGTLANRVAAVERENSQWNETEILLDDIPGSRIHNGGRLEIGPDGYLYATAGDSDEPSLAQDQDSLAGSILRMTVEGEVPEDNPFEDSYVYSYGHRNPQGLAWNSDGQLYSSEHGPNAQDEINVIESGNNYGWPEITGSESAEGLETPVIQSESTTWAPSGTAFFEDTLLAAGLRGESLYAYDEEAEEMNAVFEGEGRLRDVKTEDGDVYVLTNNTDGRGTPAENDDRLLRLTPGE</sequence>
<dbReference type="PANTHER" id="PTHR19328:SF13">
    <property type="entry name" value="HIPL1 PROTEIN"/>
    <property type="match status" value="1"/>
</dbReference>
<keyword evidence="4" id="KW-1185">Reference proteome</keyword>
<accession>A0A1H2WTP3</accession>